<reference evidence="2" key="1">
    <citation type="submission" date="2024-04" db="EMBL/GenBank/DDBJ databases">
        <authorList>
            <person name="Roder T."/>
            <person name="Oberhansli S."/>
            <person name="Kreuzer M."/>
        </authorList>
    </citation>
    <scope>NUCLEOTIDE SEQUENCE</scope>
    <source>
        <strain evidence="2">LWS13-1.2</strain>
    </source>
</reference>
<protein>
    <submittedName>
        <fullName evidence="2">CYTH domain-containing protein</fullName>
    </submittedName>
</protein>
<proteinExistence type="predicted"/>
<dbReference type="SUPFAM" id="SSF55154">
    <property type="entry name" value="CYTH-like phosphatases"/>
    <property type="match status" value="1"/>
</dbReference>
<sequence length="217" mass="22986">MIGADEHPAEPTRPSHSVEIELKFDVDDDTALPDWSGLPGVSSVGAAEPRALDAVYLDSDDLALAHAGYAVRRRTGGPDEGWHIKGPRDEEGGRVELHWPLGTDDTIPDAVADALEAVAVTSHLAPIARIRNQRTAYALCDAEGGIVAEFVDDHVIATDERDGVQRTWREWEFELGPAAPGSADDRAALFAAAAQAVHAVGGREAASDSKLARTLGA</sequence>
<dbReference type="RefSeq" id="WP_349427765.1">
    <property type="nucleotide sequence ID" value="NZ_CP151632.1"/>
</dbReference>
<organism evidence="2">
    <name type="scientific">Microbacterium sp. LWS13-1.2</name>
    <dbReference type="NCBI Taxonomy" id="3135264"/>
    <lineage>
        <taxon>Bacteria</taxon>
        <taxon>Bacillati</taxon>
        <taxon>Actinomycetota</taxon>
        <taxon>Actinomycetes</taxon>
        <taxon>Micrococcales</taxon>
        <taxon>Microbacteriaceae</taxon>
        <taxon>Microbacterium</taxon>
    </lineage>
</organism>
<evidence type="ECO:0000313" key="2">
    <source>
        <dbReference type="EMBL" id="WZO33201.1"/>
    </source>
</evidence>
<name>A0AAU6S8I8_9MICO</name>
<evidence type="ECO:0000259" key="1">
    <source>
        <dbReference type="SMART" id="SM01118"/>
    </source>
</evidence>
<dbReference type="SMART" id="SM01118">
    <property type="entry name" value="CYTH"/>
    <property type="match status" value="1"/>
</dbReference>
<dbReference type="InterPro" id="IPR033469">
    <property type="entry name" value="CYTH-like_dom_sf"/>
</dbReference>
<dbReference type="InterPro" id="IPR023577">
    <property type="entry name" value="CYTH_domain"/>
</dbReference>
<dbReference type="EMBL" id="CP151632">
    <property type="protein sequence ID" value="WZO33201.1"/>
    <property type="molecule type" value="Genomic_DNA"/>
</dbReference>
<feature type="domain" description="CYTH" evidence="1">
    <location>
        <begin position="17"/>
        <end position="217"/>
    </location>
</feature>
<dbReference type="Gene3D" id="2.40.320.10">
    <property type="entry name" value="Hypothetical Protein Pfu-838710-001"/>
    <property type="match status" value="1"/>
</dbReference>
<accession>A0AAU6S8I8</accession>
<dbReference type="Pfam" id="PF01928">
    <property type="entry name" value="CYTH"/>
    <property type="match status" value="1"/>
</dbReference>
<gene>
    <name evidence="2" type="ORF">MRBLWS13_000818</name>
</gene>
<dbReference type="CDD" id="cd07374">
    <property type="entry name" value="CYTH-like_Pase"/>
    <property type="match status" value="1"/>
</dbReference>
<dbReference type="AlphaFoldDB" id="A0AAU6S8I8"/>